<proteinExistence type="predicted"/>
<dbReference type="EMBL" id="UGRU01000001">
    <property type="protein sequence ID" value="SUA46435.1"/>
    <property type="molecule type" value="Genomic_DNA"/>
</dbReference>
<reference evidence="2 3" key="1">
    <citation type="submission" date="2018-06" db="EMBL/GenBank/DDBJ databases">
        <authorList>
            <consortium name="Pathogen Informatics"/>
            <person name="Doyle S."/>
        </authorList>
    </citation>
    <scope>NUCLEOTIDE SEQUENCE [LARGE SCALE GENOMIC DNA]</scope>
    <source>
        <strain evidence="2 3">NCTC13184</strain>
    </source>
</reference>
<evidence type="ECO:0000313" key="2">
    <source>
        <dbReference type="EMBL" id="SUA46435.1"/>
    </source>
</evidence>
<accession>A0A378X0S6</accession>
<dbReference type="Proteomes" id="UP000255082">
    <property type="component" value="Unassembled WGS sequence"/>
</dbReference>
<dbReference type="PROSITE" id="PS51257">
    <property type="entry name" value="PROKAR_LIPOPROTEIN"/>
    <property type="match status" value="1"/>
</dbReference>
<sequence length="231" mass="24804">MIRRARRSRQHRGRLVFVLCALLLGGCGGVQPLPPIAGGPEDAWLQLNSGDSREREPLSAPKAIGPAPTDFRTTDWTNLRLPAEFCHVEQPVEFHNGEAMVTSRQWGIVHMSARLEAQGDLLSDGNDYAAVSLGCDNNGGTAAGLLANGDVVLTVKQQALWSLGTVTPKKRLPDTGPSWTTKIEPSGKGALRVTESWFRRSDGTCCPSGVAETVWTSTDSGFVSAPTRVVK</sequence>
<organism evidence="2 3">
    <name type="scientific">Nocardia africana</name>
    <dbReference type="NCBI Taxonomy" id="134964"/>
    <lineage>
        <taxon>Bacteria</taxon>
        <taxon>Bacillati</taxon>
        <taxon>Actinomycetota</taxon>
        <taxon>Actinomycetes</taxon>
        <taxon>Mycobacteriales</taxon>
        <taxon>Nocardiaceae</taxon>
        <taxon>Nocardia</taxon>
    </lineage>
</organism>
<name>A0A378X0S6_9NOCA</name>
<protein>
    <submittedName>
        <fullName evidence="2">Uncharacterized protein</fullName>
    </submittedName>
</protein>
<feature type="region of interest" description="Disordered" evidence="1">
    <location>
        <begin position="50"/>
        <end position="69"/>
    </location>
</feature>
<evidence type="ECO:0000256" key="1">
    <source>
        <dbReference type="SAM" id="MobiDB-lite"/>
    </source>
</evidence>
<dbReference type="AlphaFoldDB" id="A0A378X0S6"/>
<gene>
    <name evidence="2" type="ORF">NCTC13184_04960</name>
</gene>
<evidence type="ECO:0000313" key="3">
    <source>
        <dbReference type="Proteomes" id="UP000255082"/>
    </source>
</evidence>
<dbReference type="RefSeq" id="WP_157126526.1">
    <property type="nucleotide sequence ID" value="NZ_JAJFOE010000001.1"/>
</dbReference>